<sequence>MTETTPRAWRPMRAVLAVLILGFLAAGGYAGWVWLQSRDNKAAASTPAAAVPVPVQAAAAGRADVPIYLTGLGNVQAYNTVTVRSRVDGEIQKIAFEEGQMVKQGDLLLQIDPRPFQAALDQAVAKKAQDEAQLVSAKADLERTTNLLARNYATHQLYDSQQAGVNALMAQIRGDQGAIDNAKTQLEYTTIRAPLSGRTGFRQVDQGNIIHAADTNGVVEITQIEPISVVFTVPESQLPTIVTHQKLGPLKVWALPPSGKEILGEGVLTLLNNQVDTGTGTIRLKARFDNKEHTLWPGQSVNARLLVQTLKGVVTVPNTAVQRGPNGLFVYLVKPDKTVEMRSVGVGPITEDKAVIESGLQPGDEVVTAGQYRLQPGATVDITNAQENNRHENPQRMTAQEPS</sequence>
<organism evidence="12 13">
    <name type="scientific">Microvirga terricola</name>
    <dbReference type="NCBI Taxonomy" id="2719797"/>
    <lineage>
        <taxon>Bacteria</taxon>
        <taxon>Pseudomonadati</taxon>
        <taxon>Pseudomonadota</taxon>
        <taxon>Alphaproteobacteria</taxon>
        <taxon>Hyphomicrobiales</taxon>
        <taxon>Methylobacteriaceae</taxon>
        <taxon>Microvirga</taxon>
    </lineage>
</organism>
<dbReference type="RefSeq" id="WP_167672419.1">
    <property type="nucleotide sequence ID" value="NZ_JAATJS010000002.1"/>
</dbReference>
<dbReference type="Gene3D" id="2.40.30.170">
    <property type="match status" value="1"/>
</dbReference>
<dbReference type="InterPro" id="IPR058627">
    <property type="entry name" value="MdtA-like_C"/>
</dbReference>
<keyword evidence="4" id="KW-1003">Cell membrane</keyword>
<comment type="subcellular location">
    <subcellularLocation>
        <location evidence="1">Cell membrane</location>
    </subcellularLocation>
</comment>
<accession>A0ABX0V9N5</accession>
<evidence type="ECO:0000259" key="11">
    <source>
        <dbReference type="Pfam" id="PF25967"/>
    </source>
</evidence>
<keyword evidence="5" id="KW-0997">Cell inner membrane</keyword>
<proteinExistence type="inferred from homology"/>
<name>A0ABX0V9N5_9HYPH</name>
<evidence type="ECO:0000256" key="7">
    <source>
        <dbReference type="SAM" id="MobiDB-lite"/>
    </source>
</evidence>
<dbReference type="Proteomes" id="UP000707352">
    <property type="component" value="Unassembled WGS sequence"/>
</dbReference>
<keyword evidence="6" id="KW-0472">Membrane</keyword>
<evidence type="ECO:0000259" key="10">
    <source>
        <dbReference type="Pfam" id="PF25944"/>
    </source>
</evidence>
<dbReference type="Pfam" id="PF25967">
    <property type="entry name" value="RND-MFP_C"/>
    <property type="match status" value="1"/>
</dbReference>
<evidence type="ECO:0000256" key="2">
    <source>
        <dbReference type="ARBA" id="ARBA00009477"/>
    </source>
</evidence>
<evidence type="ECO:0000259" key="8">
    <source>
        <dbReference type="Pfam" id="PF25876"/>
    </source>
</evidence>
<dbReference type="InterPro" id="IPR058624">
    <property type="entry name" value="MdtA-like_HH"/>
</dbReference>
<protein>
    <submittedName>
        <fullName evidence="12">Efflux RND transporter periplasmic adaptor subunit</fullName>
    </submittedName>
</protein>
<dbReference type="PANTHER" id="PTHR30469:SF36">
    <property type="entry name" value="BLL3903 PROTEIN"/>
    <property type="match status" value="1"/>
</dbReference>
<evidence type="ECO:0000256" key="6">
    <source>
        <dbReference type="ARBA" id="ARBA00023136"/>
    </source>
</evidence>
<keyword evidence="13" id="KW-1185">Reference proteome</keyword>
<dbReference type="Pfam" id="PF25876">
    <property type="entry name" value="HH_MFP_RND"/>
    <property type="match status" value="1"/>
</dbReference>
<feature type="region of interest" description="Disordered" evidence="7">
    <location>
        <begin position="383"/>
        <end position="403"/>
    </location>
</feature>
<feature type="domain" description="Multidrug resistance protein MdtA-like alpha-helical hairpin" evidence="8">
    <location>
        <begin position="120"/>
        <end position="189"/>
    </location>
</feature>
<dbReference type="Gene3D" id="2.40.50.100">
    <property type="match status" value="1"/>
</dbReference>
<dbReference type="Gene3D" id="1.10.287.470">
    <property type="entry name" value="Helix hairpin bin"/>
    <property type="match status" value="1"/>
</dbReference>
<dbReference type="SUPFAM" id="SSF111369">
    <property type="entry name" value="HlyD-like secretion proteins"/>
    <property type="match status" value="1"/>
</dbReference>
<dbReference type="Gene3D" id="2.40.420.20">
    <property type="match status" value="1"/>
</dbReference>
<comment type="similarity">
    <text evidence="2">Belongs to the membrane fusion protein (MFP) (TC 8.A.1) family.</text>
</comment>
<dbReference type="InterPro" id="IPR058625">
    <property type="entry name" value="MdtA-like_BSH"/>
</dbReference>
<evidence type="ECO:0000259" key="9">
    <source>
        <dbReference type="Pfam" id="PF25917"/>
    </source>
</evidence>
<evidence type="ECO:0000256" key="4">
    <source>
        <dbReference type="ARBA" id="ARBA00022475"/>
    </source>
</evidence>
<keyword evidence="3" id="KW-0813">Transport</keyword>
<dbReference type="EMBL" id="JAATJS010000002">
    <property type="protein sequence ID" value="NIX76553.1"/>
    <property type="molecule type" value="Genomic_DNA"/>
</dbReference>
<dbReference type="Pfam" id="PF25917">
    <property type="entry name" value="BSH_RND"/>
    <property type="match status" value="1"/>
</dbReference>
<dbReference type="InterPro" id="IPR006143">
    <property type="entry name" value="RND_pump_MFP"/>
</dbReference>
<evidence type="ECO:0000256" key="1">
    <source>
        <dbReference type="ARBA" id="ARBA00004236"/>
    </source>
</evidence>
<dbReference type="InterPro" id="IPR058626">
    <property type="entry name" value="MdtA-like_b-barrel"/>
</dbReference>
<comment type="caution">
    <text evidence="12">The sequence shown here is derived from an EMBL/GenBank/DDBJ whole genome shotgun (WGS) entry which is preliminary data.</text>
</comment>
<gene>
    <name evidence="12" type="ORF">HB375_07965</name>
</gene>
<reference evidence="12 13" key="1">
    <citation type="submission" date="2020-03" db="EMBL/GenBank/DDBJ databases">
        <title>The genome sequence of Microvirga sp. c23x22.</title>
        <authorList>
            <person name="Zhang X."/>
        </authorList>
    </citation>
    <scope>NUCLEOTIDE SEQUENCE [LARGE SCALE GENOMIC DNA]</scope>
    <source>
        <strain evidence="13">c23x22</strain>
    </source>
</reference>
<dbReference type="Pfam" id="PF25944">
    <property type="entry name" value="Beta-barrel_RND"/>
    <property type="match status" value="1"/>
</dbReference>
<feature type="domain" description="Multidrug resistance protein MdtA-like C-terminal permuted SH3" evidence="11">
    <location>
        <begin position="313"/>
        <end position="370"/>
    </location>
</feature>
<evidence type="ECO:0000256" key="3">
    <source>
        <dbReference type="ARBA" id="ARBA00022448"/>
    </source>
</evidence>
<feature type="domain" description="Multidrug resistance protein MdtA-like barrel-sandwich hybrid" evidence="9">
    <location>
        <begin position="79"/>
        <end position="221"/>
    </location>
</feature>
<evidence type="ECO:0000256" key="5">
    <source>
        <dbReference type="ARBA" id="ARBA00022519"/>
    </source>
</evidence>
<dbReference type="NCBIfam" id="TIGR01730">
    <property type="entry name" value="RND_mfp"/>
    <property type="match status" value="1"/>
</dbReference>
<evidence type="ECO:0000313" key="12">
    <source>
        <dbReference type="EMBL" id="NIX76553.1"/>
    </source>
</evidence>
<dbReference type="PANTHER" id="PTHR30469">
    <property type="entry name" value="MULTIDRUG RESISTANCE PROTEIN MDTA"/>
    <property type="match status" value="1"/>
</dbReference>
<feature type="domain" description="Multidrug resistance protein MdtA-like beta-barrel" evidence="10">
    <location>
        <begin position="226"/>
        <end position="308"/>
    </location>
</feature>
<evidence type="ECO:0000313" key="13">
    <source>
        <dbReference type="Proteomes" id="UP000707352"/>
    </source>
</evidence>